<evidence type="ECO:0000313" key="17">
    <source>
        <dbReference type="Proteomes" id="UP001216253"/>
    </source>
</evidence>
<dbReference type="InterPro" id="IPR036942">
    <property type="entry name" value="Beta-barrel_TonB_sf"/>
</dbReference>
<evidence type="ECO:0000256" key="3">
    <source>
        <dbReference type="ARBA" id="ARBA00022452"/>
    </source>
</evidence>
<keyword evidence="4" id="KW-0410">Iron transport</keyword>
<keyword evidence="8 12" id="KW-0798">TonB box</keyword>
<evidence type="ECO:0000313" key="16">
    <source>
        <dbReference type="EMBL" id="MDE8652999.1"/>
    </source>
</evidence>
<evidence type="ECO:0000259" key="15">
    <source>
        <dbReference type="Pfam" id="PF07715"/>
    </source>
</evidence>
<evidence type="ECO:0000256" key="6">
    <source>
        <dbReference type="ARBA" id="ARBA00023004"/>
    </source>
</evidence>
<dbReference type="Pfam" id="PF07715">
    <property type="entry name" value="Plug"/>
    <property type="match status" value="1"/>
</dbReference>
<name>A0ABT5WSH4_9SPHN</name>
<gene>
    <name evidence="16" type="ORF">PYV00_14930</name>
</gene>
<comment type="subcellular location">
    <subcellularLocation>
        <location evidence="1 11">Cell outer membrane</location>
        <topology evidence="1 11">Multi-pass membrane protein</topology>
    </subcellularLocation>
</comment>
<dbReference type="InterPro" id="IPR000531">
    <property type="entry name" value="Beta-barrel_TonB"/>
</dbReference>
<keyword evidence="2 11" id="KW-0813">Transport</keyword>
<feature type="domain" description="TonB-dependent receptor plug" evidence="15">
    <location>
        <begin position="44"/>
        <end position="149"/>
    </location>
</feature>
<dbReference type="SUPFAM" id="SSF56935">
    <property type="entry name" value="Porins"/>
    <property type="match status" value="1"/>
</dbReference>
<evidence type="ECO:0000256" key="10">
    <source>
        <dbReference type="ARBA" id="ARBA00023237"/>
    </source>
</evidence>
<dbReference type="Gene3D" id="2.40.170.20">
    <property type="entry name" value="TonB-dependent receptor, beta-barrel domain"/>
    <property type="match status" value="1"/>
</dbReference>
<proteinExistence type="inferred from homology"/>
<keyword evidence="3 11" id="KW-1134">Transmembrane beta strand</keyword>
<dbReference type="RefSeq" id="WP_275229101.1">
    <property type="nucleotide sequence ID" value="NZ_JARESE010000049.1"/>
</dbReference>
<dbReference type="EMBL" id="JARESE010000049">
    <property type="protein sequence ID" value="MDE8652999.1"/>
    <property type="molecule type" value="Genomic_DNA"/>
</dbReference>
<keyword evidence="16" id="KW-0675">Receptor</keyword>
<comment type="similarity">
    <text evidence="11 12">Belongs to the TonB-dependent receptor family.</text>
</comment>
<dbReference type="PROSITE" id="PS52016">
    <property type="entry name" value="TONB_DEPENDENT_REC_3"/>
    <property type="match status" value="1"/>
</dbReference>
<evidence type="ECO:0000256" key="9">
    <source>
        <dbReference type="ARBA" id="ARBA00023136"/>
    </source>
</evidence>
<evidence type="ECO:0000256" key="11">
    <source>
        <dbReference type="PROSITE-ProRule" id="PRU01360"/>
    </source>
</evidence>
<dbReference type="Pfam" id="PF00593">
    <property type="entry name" value="TonB_dep_Rec_b-barrel"/>
    <property type="match status" value="1"/>
</dbReference>
<evidence type="ECO:0000256" key="12">
    <source>
        <dbReference type="RuleBase" id="RU003357"/>
    </source>
</evidence>
<keyword evidence="9 11" id="KW-0472">Membrane</keyword>
<dbReference type="InterPro" id="IPR037066">
    <property type="entry name" value="Plug_dom_sf"/>
</dbReference>
<evidence type="ECO:0000256" key="13">
    <source>
        <dbReference type="SAM" id="SignalP"/>
    </source>
</evidence>
<dbReference type="InterPro" id="IPR039426">
    <property type="entry name" value="TonB-dep_rcpt-like"/>
</dbReference>
<sequence>MSHRVVFLAAASLGALASGAAHAEEANADSEIVVTAQLREQDPIDVPMTLSVVGSEEMDRFGLREFDALSRFIPGFEVQNQSPNNPGFVIRGITSDSGAATNEPRVSIYQDGVSISKSRGSYVELFDIARVEVAKGPQSTLYGRGALIGAVNVIQNKARLGAFEAAGMLSYGNYDALVGEAMVNAPLGDHVAVRLAGRIRQRDGYTDNLLGGDDFNSADTRAIRGSLHAETGALTVDVIGNYQKDKPAGTGFKSIAFNPTDPVTGAVLGDNGRNSGAALVAADGFEGGKPLGLDREVWGVTGIANLELGERFTLTSITAYRRFKALEIFDADGISLPILTAAEDARGKQTSQELRLTYDDGPLTAFVGASYFHESGTQRVPSQFDEREALAGLAGALNGAGILPGRPATDPAPAALFGNPAFTGALLRGVAGSYGVALDPALAQAIAANLKSNHLETSTNGGRTKAIDLFGDATLRLGTRFELGAGLRYSHDDKRSTYTAAVLNGRSILGGFIGALSQPAPVRAALLQALAAPGAATIPPSAAYPVPLFGLGAQPTAGNGGVDRATLKDDGFSWRLTARYFPSDDTSLYATYARGRRPEVLSASGPGAPFGATTFDVLPSEEVDSYEAGAKTALMNRTLFLDGAVFFYQYDNFQTTVQQGTQFIVTNAGKAEGYGFEGQVRWVPGETLSLFASYAYNHSRFSTGVRDGNRFRLTPDHSAAVGAILSVPAGPGRIAFSPTLTWQSKIFFDDDNDRPDLQQPPAALVADNLQNEFQKGYALASARLGYEAADKSWRVEAYVENLFDKKFIIDAGNTGDSLGLPTFIAGPPRFYGVSASFRFGGDQ</sequence>
<evidence type="ECO:0000256" key="8">
    <source>
        <dbReference type="ARBA" id="ARBA00023077"/>
    </source>
</evidence>
<keyword evidence="10 11" id="KW-0998">Cell outer membrane</keyword>
<organism evidence="16 17">
    <name type="scientific">Novosphingobium album</name>
    <name type="common">ex Liu et al. 2023</name>
    <dbReference type="NCBI Taxonomy" id="3031130"/>
    <lineage>
        <taxon>Bacteria</taxon>
        <taxon>Pseudomonadati</taxon>
        <taxon>Pseudomonadota</taxon>
        <taxon>Alphaproteobacteria</taxon>
        <taxon>Sphingomonadales</taxon>
        <taxon>Sphingomonadaceae</taxon>
        <taxon>Novosphingobium</taxon>
    </lineage>
</organism>
<keyword evidence="13" id="KW-0732">Signal</keyword>
<keyword evidence="7" id="KW-0406">Ion transport</keyword>
<dbReference type="Gene3D" id="2.170.130.10">
    <property type="entry name" value="TonB-dependent receptor, plug domain"/>
    <property type="match status" value="1"/>
</dbReference>
<dbReference type="Proteomes" id="UP001216253">
    <property type="component" value="Unassembled WGS sequence"/>
</dbReference>
<feature type="domain" description="TonB-dependent receptor-like beta-barrel" evidence="14">
    <location>
        <begin position="452"/>
        <end position="802"/>
    </location>
</feature>
<reference evidence="16 17" key="1">
    <citation type="submission" date="2023-03" db="EMBL/GenBank/DDBJ databases">
        <title>NovoSphingobium album sp. nov. isolated from polycyclic aromatic hydrocarbons- and heavy-metal polluted soil.</title>
        <authorList>
            <person name="Liu Z."/>
            <person name="Wang K."/>
        </authorList>
    </citation>
    <scope>NUCLEOTIDE SEQUENCE [LARGE SCALE GENOMIC DNA]</scope>
    <source>
        <strain evidence="16 17">H3SJ31-1</strain>
    </source>
</reference>
<evidence type="ECO:0000259" key="14">
    <source>
        <dbReference type="Pfam" id="PF00593"/>
    </source>
</evidence>
<evidence type="ECO:0000256" key="1">
    <source>
        <dbReference type="ARBA" id="ARBA00004571"/>
    </source>
</evidence>
<accession>A0ABT5WSH4</accession>
<comment type="caution">
    <text evidence="16">The sequence shown here is derived from an EMBL/GenBank/DDBJ whole genome shotgun (WGS) entry which is preliminary data.</text>
</comment>
<dbReference type="PANTHER" id="PTHR32552">
    <property type="entry name" value="FERRICHROME IRON RECEPTOR-RELATED"/>
    <property type="match status" value="1"/>
</dbReference>
<evidence type="ECO:0000256" key="4">
    <source>
        <dbReference type="ARBA" id="ARBA00022496"/>
    </source>
</evidence>
<protein>
    <submittedName>
        <fullName evidence="16">TonB-dependent receptor</fullName>
    </submittedName>
</protein>
<dbReference type="PANTHER" id="PTHR32552:SF81">
    <property type="entry name" value="TONB-DEPENDENT OUTER MEMBRANE RECEPTOR"/>
    <property type="match status" value="1"/>
</dbReference>
<keyword evidence="6" id="KW-0408">Iron</keyword>
<dbReference type="InterPro" id="IPR012910">
    <property type="entry name" value="Plug_dom"/>
</dbReference>
<keyword evidence="5 11" id="KW-0812">Transmembrane</keyword>
<evidence type="ECO:0000256" key="2">
    <source>
        <dbReference type="ARBA" id="ARBA00022448"/>
    </source>
</evidence>
<evidence type="ECO:0000256" key="7">
    <source>
        <dbReference type="ARBA" id="ARBA00023065"/>
    </source>
</evidence>
<feature type="chain" id="PRO_5046154995" evidence="13">
    <location>
        <begin position="24"/>
        <end position="843"/>
    </location>
</feature>
<evidence type="ECO:0000256" key="5">
    <source>
        <dbReference type="ARBA" id="ARBA00022692"/>
    </source>
</evidence>
<feature type="signal peptide" evidence="13">
    <location>
        <begin position="1"/>
        <end position="23"/>
    </location>
</feature>
<keyword evidence="17" id="KW-1185">Reference proteome</keyword>